<dbReference type="InterPro" id="IPR039422">
    <property type="entry name" value="MarR/SlyA-like"/>
</dbReference>
<evidence type="ECO:0000313" key="3">
    <source>
        <dbReference type="Proteomes" id="UP000604117"/>
    </source>
</evidence>
<evidence type="ECO:0000313" key="2">
    <source>
        <dbReference type="EMBL" id="GIF71120.1"/>
    </source>
</evidence>
<sequence length="142" mass="15172">MAMALPNGPVTASSEAETVLFDLVDVYDRAYEAAAAELSLSSAQACVLGRLDTPRRMGALAEDLGCDASNITQIVVRLEALGLAAREPDPADRRGRLVARTPRGDEVNRRFATAFTFARTAVGRLSPDEQDLLTALLRKALG</sequence>
<keyword evidence="3" id="KW-1185">Reference proteome</keyword>
<dbReference type="InterPro" id="IPR000835">
    <property type="entry name" value="HTH_MarR-typ"/>
</dbReference>
<dbReference type="Proteomes" id="UP000604117">
    <property type="component" value="Unassembled WGS sequence"/>
</dbReference>
<dbReference type="EMBL" id="BONE01000003">
    <property type="protein sequence ID" value="GIF71120.1"/>
    <property type="molecule type" value="Genomic_DNA"/>
</dbReference>
<dbReference type="SMART" id="SM00347">
    <property type="entry name" value="HTH_MARR"/>
    <property type="match status" value="1"/>
</dbReference>
<dbReference type="PRINTS" id="PR00598">
    <property type="entry name" value="HTHMARR"/>
</dbReference>
<dbReference type="SUPFAM" id="SSF46785">
    <property type="entry name" value="Winged helix' DNA-binding domain"/>
    <property type="match status" value="1"/>
</dbReference>
<accession>A0ABQ4CIL2</accession>
<dbReference type="Pfam" id="PF12802">
    <property type="entry name" value="MarR_2"/>
    <property type="match status" value="1"/>
</dbReference>
<reference evidence="2 3" key="1">
    <citation type="submission" date="2021-01" db="EMBL/GenBank/DDBJ databases">
        <title>Whole genome shotgun sequence of Asanoa siamensis NBRC 107932.</title>
        <authorList>
            <person name="Komaki H."/>
            <person name="Tamura T."/>
        </authorList>
    </citation>
    <scope>NUCLEOTIDE SEQUENCE [LARGE SCALE GENOMIC DNA]</scope>
    <source>
        <strain evidence="2 3">NBRC 107932</strain>
    </source>
</reference>
<name>A0ABQ4CIL2_9ACTN</name>
<evidence type="ECO:0000259" key="1">
    <source>
        <dbReference type="PROSITE" id="PS50995"/>
    </source>
</evidence>
<gene>
    <name evidence="2" type="ORF">Asi02nite_06380</name>
</gene>
<dbReference type="InterPro" id="IPR036388">
    <property type="entry name" value="WH-like_DNA-bd_sf"/>
</dbReference>
<dbReference type="Gene3D" id="1.10.10.10">
    <property type="entry name" value="Winged helix-like DNA-binding domain superfamily/Winged helix DNA-binding domain"/>
    <property type="match status" value="1"/>
</dbReference>
<dbReference type="PROSITE" id="PS50995">
    <property type="entry name" value="HTH_MARR_2"/>
    <property type="match status" value="1"/>
</dbReference>
<dbReference type="PANTHER" id="PTHR33164:SF99">
    <property type="entry name" value="MARR FAMILY REGULATORY PROTEIN"/>
    <property type="match status" value="1"/>
</dbReference>
<protein>
    <recommendedName>
        <fullName evidence="1">HTH marR-type domain-containing protein</fullName>
    </recommendedName>
</protein>
<dbReference type="PANTHER" id="PTHR33164">
    <property type="entry name" value="TRANSCRIPTIONAL REGULATOR, MARR FAMILY"/>
    <property type="match status" value="1"/>
</dbReference>
<dbReference type="InterPro" id="IPR036390">
    <property type="entry name" value="WH_DNA-bd_sf"/>
</dbReference>
<comment type="caution">
    <text evidence="2">The sequence shown here is derived from an EMBL/GenBank/DDBJ whole genome shotgun (WGS) entry which is preliminary data.</text>
</comment>
<feature type="domain" description="HTH marR-type" evidence="1">
    <location>
        <begin position="13"/>
        <end position="142"/>
    </location>
</feature>
<organism evidence="2 3">
    <name type="scientific">Asanoa siamensis</name>
    <dbReference type="NCBI Taxonomy" id="926357"/>
    <lineage>
        <taxon>Bacteria</taxon>
        <taxon>Bacillati</taxon>
        <taxon>Actinomycetota</taxon>
        <taxon>Actinomycetes</taxon>
        <taxon>Micromonosporales</taxon>
        <taxon>Micromonosporaceae</taxon>
        <taxon>Asanoa</taxon>
    </lineage>
</organism>
<proteinExistence type="predicted"/>